<evidence type="ECO:0000313" key="10">
    <source>
        <dbReference type="EMBL" id="CAG2229008.1"/>
    </source>
</evidence>
<dbReference type="GO" id="GO:0003676">
    <property type="term" value="F:nucleic acid binding"/>
    <property type="evidence" value="ECO:0007669"/>
    <property type="project" value="InterPro"/>
</dbReference>
<dbReference type="GO" id="GO:0005737">
    <property type="term" value="C:cytoplasm"/>
    <property type="evidence" value="ECO:0007669"/>
    <property type="project" value="TreeGrafter"/>
</dbReference>
<sequence>MKNLYISHSSKFSLSNSDFKRLWHEAEYLIKQLNSTHIYLNKQLNLLHRPMDEALMQKYFVHCLESTKIEHLESEMKVVHASIIEGNENVMEAIQELKSSFEHHQRESMHTLEVKASKRKQPESTKFLNCPVTALLCICSRNVNNINKIENGKENGDRNTDHWTYKLPDTKPLDQFREYISSNHLGSNVSTPVSLQMDFTIFTMKDLSKQKALDYLVNDIFQKYTARVPLYRVDVYDMATGYVDHLEDAFFCGDCKLNCTTLDDFITHKNTKCFQPLSTETKRLSVDTNVNETESGVVKTNCKPHISVSLESGNLYSKSSDCIVNIDMGKTTSKCHYNERFQAFQRRQKNLSVLFNKALNDSDGNDVKAQMDPGTTRGKVVTPVIDNDSEKELSELFSLVDLVEAGDNAEMDSDSGEEKYINDVFSQSKEIKLREYQLELAEKALNGKNTVICADTGSGKTWVALHIVQEHLNSKGSVYIINKDERSTVPLNKLMEIYDVFFFTPQILINNIEKGDTRLPQFTLLILDECHHTAKGDPYNNLMRKYIKTKHINKEIPLPQIVGLTASIGVGADTAEEGAIQHMIKIFSNLDVHEISTVERNKEEMKKFVAIPTEGKGNLNSRQNLPGGDYLSKTYLGSIIKLKNQIMCDTTLPEDSGREMICCITHLGVDLIKTLKKQTNIRSNPNLSLIEEKLQELYSKSGKDSLGMIFVQTRATAKSLAEYLNDKLQGIEIPVKPFIGSKSSETSDGLSETEKKELLEDFRSHKIKLLVATSVGSEGIDVPECNIVMKYNYSGNEINIIQMRGRTRKAGGQAIYISDQSVLRRDLVSMEKAAVMHRALDELKQKGKEEIRKMILTEQKNDLQHQEEQERKLRELQNQKKRGFFKLVCATCKETEINGDNIKLYKQNHHVAAEREFLDRVKKEDIKEEKINQMIRKSIIYCKKCPQKLGKIFLIHDLEVPLLKIDAFLCKEGDKLRKYKNWKFVPYIIDEINHKDLEIIFPKLTTPKVS</sequence>
<dbReference type="Gene3D" id="3.40.50.300">
    <property type="entry name" value="P-loop containing nucleotide triphosphate hydrolases"/>
    <property type="match status" value="3"/>
</dbReference>
<dbReference type="SMART" id="SM00487">
    <property type="entry name" value="DEXDc"/>
    <property type="match status" value="1"/>
</dbReference>
<dbReference type="InterPro" id="IPR011545">
    <property type="entry name" value="DEAD/DEAH_box_helicase_dom"/>
</dbReference>
<keyword evidence="5" id="KW-0391">Immunity</keyword>
<evidence type="ECO:0000256" key="2">
    <source>
        <dbReference type="ARBA" id="ARBA00022588"/>
    </source>
</evidence>
<dbReference type="GO" id="GO:0005524">
    <property type="term" value="F:ATP binding"/>
    <property type="evidence" value="ECO:0007669"/>
    <property type="project" value="UniProtKB-KW"/>
</dbReference>
<gene>
    <name evidence="10" type="ORF">MEDL_41926</name>
</gene>
<dbReference type="InterPro" id="IPR038557">
    <property type="entry name" value="RLR_C_sf"/>
</dbReference>
<keyword evidence="4" id="KW-0067">ATP-binding</keyword>
<accession>A0A8S3TDJ7</accession>
<dbReference type="Pfam" id="PF11648">
    <property type="entry name" value="RIG-I_C-RD"/>
    <property type="match status" value="1"/>
</dbReference>
<dbReference type="InterPro" id="IPR021673">
    <property type="entry name" value="RLR_CTR"/>
</dbReference>
<dbReference type="PANTHER" id="PTHR14074:SF16">
    <property type="entry name" value="ANTIVIRAL INNATE IMMUNE RESPONSE RECEPTOR RIG-I"/>
    <property type="match status" value="1"/>
</dbReference>
<dbReference type="PANTHER" id="PTHR14074">
    <property type="entry name" value="HELICASE WITH DEATH DOMAIN-RELATED"/>
    <property type="match status" value="1"/>
</dbReference>
<comment type="similarity">
    <text evidence="1">Belongs to the helicase family. RLR subfamily.</text>
</comment>
<dbReference type="InterPro" id="IPR014001">
    <property type="entry name" value="Helicase_ATP-bd"/>
</dbReference>
<dbReference type="EMBL" id="CAJPWZ010002015">
    <property type="protein sequence ID" value="CAG2229008.1"/>
    <property type="molecule type" value="Genomic_DNA"/>
</dbReference>
<keyword evidence="11" id="KW-1185">Reference proteome</keyword>
<evidence type="ECO:0000256" key="6">
    <source>
        <dbReference type="ARBA" id="ARBA00049390"/>
    </source>
</evidence>
<dbReference type="InterPro" id="IPR001650">
    <property type="entry name" value="Helicase_C-like"/>
</dbReference>
<dbReference type="Pfam" id="PF00270">
    <property type="entry name" value="DEAD"/>
    <property type="match status" value="1"/>
</dbReference>
<feature type="domain" description="Helicase ATP-binding" evidence="7">
    <location>
        <begin position="436"/>
        <end position="586"/>
    </location>
</feature>
<keyword evidence="3" id="KW-0547">Nucleotide-binding</keyword>
<feature type="domain" description="Helicase C-terminal" evidence="8">
    <location>
        <begin position="693"/>
        <end position="851"/>
    </location>
</feature>
<keyword evidence="2" id="KW-0399">Innate immunity</keyword>
<name>A0A8S3TDJ7_MYTED</name>
<proteinExistence type="inferred from homology"/>
<reference evidence="10" key="1">
    <citation type="submission" date="2021-03" db="EMBL/GenBank/DDBJ databases">
        <authorList>
            <person name="Bekaert M."/>
        </authorList>
    </citation>
    <scope>NUCLEOTIDE SEQUENCE</scope>
</reference>
<dbReference type="SMART" id="SM00490">
    <property type="entry name" value="HELICc"/>
    <property type="match status" value="1"/>
</dbReference>
<dbReference type="Proteomes" id="UP000683360">
    <property type="component" value="Unassembled WGS sequence"/>
</dbReference>
<dbReference type="InterPro" id="IPR051363">
    <property type="entry name" value="RLR_Helicase"/>
</dbReference>
<evidence type="ECO:0000256" key="3">
    <source>
        <dbReference type="ARBA" id="ARBA00022741"/>
    </source>
</evidence>
<comment type="caution">
    <text evidence="10">The sequence shown here is derived from an EMBL/GenBank/DDBJ whole genome shotgun (WGS) entry which is preliminary data.</text>
</comment>
<evidence type="ECO:0000259" key="8">
    <source>
        <dbReference type="PROSITE" id="PS51194"/>
    </source>
</evidence>
<dbReference type="OrthoDB" id="416741at2759"/>
<protein>
    <submittedName>
        <fullName evidence="10">IFIH1</fullName>
        <ecNumber evidence="10">3.6.4.13</ecNumber>
    </submittedName>
</protein>
<feature type="domain" description="RLR CTR" evidence="9">
    <location>
        <begin position="875"/>
        <end position="999"/>
    </location>
</feature>
<dbReference type="PROSITE" id="PS51192">
    <property type="entry name" value="HELICASE_ATP_BIND_1"/>
    <property type="match status" value="1"/>
</dbReference>
<evidence type="ECO:0000256" key="5">
    <source>
        <dbReference type="ARBA" id="ARBA00022859"/>
    </source>
</evidence>
<dbReference type="GO" id="GO:0016787">
    <property type="term" value="F:hydrolase activity"/>
    <property type="evidence" value="ECO:0007669"/>
    <property type="project" value="UniProtKB-KW"/>
</dbReference>
<keyword evidence="10" id="KW-0378">Hydrolase</keyword>
<dbReference type="PROSITE" id="PS51194">
    <property type="entry name" value="HELICASE_CTER"/>
    <property type="match status" value="1"/>
</dbReference>
<dbReference type="Pfam" id="PF00271">
    <property type="entry name" value="Helicase_C"/>
    <property type="match status" value="1"/>
</dbReference>
<dbReference type="AlphaFoldDB" id="A0A8S3TDJ7"/>
<evidence type="ECO:0000259" key="9">
    <source>
        <dbReference type="PROSITE" id="PS51789"/>
    </source>
</evidence>
<evidence type="ECO:0000259" key="7">
    <source>
        <dbReference type="PROSITE" id="PS51192"/>
    </source>
</evidence>
<dbReference type="InterPro" id="IPR027417">
    <property type="entry name" value="P-loop_NTPase"/>
</dbReference>
<comment type="catalytic activity">
    <reaction evidence="6">
        <text>ATP + H2O = ADP + phosphate + H(+)</text>
        <dbReference type="Rhea" id="RHEA:13065"/>
        <dbReference type="ChEBI" id="CHEBI:15377"/>
        <dbReference type="ChEBI" id="CHEBI:15378"/>
        <dbReference type="ChEBI" id="CHEBI:30616"/>
        <dbReference type="ChEBI" id="CHEBI:43474"/>
        <dbReference type="ChEBI" id="CHEBI:456216"/>
        <dbReference type="EC" id="3.6.4.13"/>
    </reaction>
    <physiologicalReaction direction="left-to-right" evidence="6">
        <dbReference type="Rhea" id="RHEA:13066"/>
    </physiologicalReaction>
</comment>
<dbReference type="EC" id="3.6.4.13" evidence="10"/>
<evidence type="ECO:0000256" key="1">
    <source>
        <dbReference type="ARBA" id="ARBA00006866"/>
    </source>
</evidence>
<evidence type="ECO:0000256" key="4">
    <source>
        <dbReference type="ARBA" id="ARBA00022840"/>
    </source>
</evidence>
<dbReference type="Gene3D" id="2.170.150.30">
    <property type="entry name" value="RIG-I-like receptor, C-terminal regulatory domain"/>
    <property type="match status" value="1"/>
</dbReference>
<dbReference type="SUPFAM" id="SSF52540">
    <property type="entry name" value="P-loop containing nucleoside triphosphate hydrolases"/>
    <property type="match status" value="2"/>
</dbReference>
<evidence type="ECO:0000313" key="11">
    <source>
        <dbReference type="Proteomes" id="UP000683360"/>
    </source>
</evidence>
<dbReference type="GO" id="GO:0045087">
    <property type="term" value="P:innate immune response"/>
    <property type="evidence" value="ECO:0007669"/>
    <property type="project" value="UniProtKB-KW"/>
</dbReference>
<dbReference type="GO" id="GO:0003724">
    <property type="term" value="F:RNA helicase activity"/>
    <property type="evidence" value="ECO:0007669"/>
    <property type="project" value="UniProtKB-EC"/>
</dbReference>
<organism evidence="10 11">
    <name type="scientific">Mytilus edulis</name>
    <name type="common">Blue mussel</name>
    <dbReference type="NCBI Taxonomy" id="6550"/>
    <lineage>
        <taxon>Eukaryota</taxon>
        <taxon>Metazoa</taxon>
        <taxon>Spiralia</taxon>
        <taxon>Lophotrochozoa</taxon>
        <taxon>Mollusca</taxon>
        <taxon>Bivalvia</taxon>
        <taxon>Autobranchia</taxon>
        <taxon>Pteriomorphia</taxon>
        <taxon>Mytilida</taxon>
        <taxon>Mytiloidea</taxon>
        <taxon>Mytilidae</taxon>
        <taxon>Mytilinae</taxon>
        <taxon>Mytilus</taxon>
    </lineage>
</organism>
<dbReference type="PROSITE" id="PS51789">
    <property type="entry name" value="RLR_CTR"/>
    <property type="match status" value="1"/>
</dbReference>